<reference evidence="8" key="1">
    <citation type="submission" date="2019-04" db="EMBL/GenBank/DDBJ databases">
        <title>Evolution of Biomass-Degrading Anaerobic Consortia Revealed by Metagenomics.</title>
        <authorList>
            <person name="Peng X."/>
        </authorList>
    </citation>
    <scope>NUCLEOTIDE SEQUENCE</scope>
    <source>
        <strain evidence="8">SIG551</strain>
    </source>
</reference>
<dbReference type="GO" id="GO:0005198">
    <property type="term" value="F:structural molecule activity"/>
    <property type="evidence" value="ECO:0007669"/>
    <property type="project" value="InterPro"/>
</dbReference>
<keyword evidence="8" id="KW-0282">Flagellum</keyword>
<dbReference type="GO" id="GO:0044780">
    <property type="term" value="P:bacterial-type flagellum assembly"/>
    <property type="evidence" value="ECO:0007669"/>
    <property type="project" value="InterPro"/>
</dbReference>
<keyword evidence="8" id="KW-0966">Cell projection</keyword>
<name>A0A928KVZ1_9FIRM</name>
<evidence type="ECO:0000256" key="6">
    <source>
        <dbReference type="ARBA" id="ARBA00023143"/>
    </source>
</evidence>
<dbReference type="GO" id="GO:0005576">
    <property type="term" value="C:extracellular region"/>
    <property type="evidence" value="ECO:0007669"/>
    <property type="project" value="UniProtKB-SubCell"/>
</dbReference>
<dbReference type="InterPro" id="IPR053927">
    <property type="entry name" value="FlgK_helical"/>
</dbReference>
<evidence type="ECO:0000256" key="2">
    <source>
        <dbReference type="ARBA" id="ARBA00004613"/>
    </source>
</evidence>
<evidence type="ECO:0000256" key="5">
    <source>
        <dbReference type="ARBA" id="ARBA00022525"/>
    </source>
</evidence>
<organism evidence="8 9">
    <name type="scientific">Faecalispora sporosphaeroides</name>
    <dbReference type="NCBI Taxonomy" id="1549"/>
    <lineage>
        <taxon>Bacteria</taxon>
        <taxon>Bacillati</taxon>
        <taxon>Bacillota</taxon>
        <taxon>Clostridia</taxon>
        <taxon>Eubacteriales</taxon>
        <taxon>Oscillospiraceae</taxon>
        <taxon>Faecalispora</taxon>
    </lineage>
</organism>
<keyword evidence="6" id="KW-0975">Bacterial flagellum</keyword>
<dbReference type="SUPFAM" id="SSF64518">
    <property type="entry name" value="Phase 1 flagellin"/>
    <property type="match status" value="1"/>
</dbReference>
<dbReference type="AlphaFoldDB" id="A0A928KVZ1"/>
<comment type="similarity">
    <text evidence="3">Belongs to the flagella basal body rod proteins family.</text>
</comment>
<dbReference type="NCBIfam" id="TIGR02492">
    <property type="entry name" value="flgK_ends"/>
    <property type="match status" value="1"/>
</dbReference>
<dbReference type="GO" id="GO:0009424">
    <property type="term" value="C:bacterial-type flagellum hook"/>
    <property type="evidence" value="ECO:0007669"/>
    <property type="project" value="InterPro"/>
</dbReference>
<dbReference type="Proteomes" id="UP000754750">
    <property type="component" value="Unassembled WGS sequence"/>
</dbReference>
<feature type="domain" description="Flagellar hook-associated protein FlgK helical" evidence="7">
    <location>
        <begin position="106"/>
        <end position="394"/>
    </location>
</feature>
<keyword evidence="5" id="KW-0964">Secreted</keyword>
<proteinExistence type="inferred from homology"/>
<gene>
    <name evidence="8" type="primary">flgK</name>
    <name evidence="8" type="ORF">E7512_03460</name>
</gene>
<keyword evidence="8" id="KW-0969">Cilium</keyword>
<accession>A0A928KVZ1</accession>
<dbReference type="InterPro" id="IPR002371">
    <property type="entry name" value="FlgK"/>
</dbReference>
<dbReference type="EMBL" id="SVNY01000002">
    <property type="protein sequence ID" value="MBE6832629.1"/>
    <property type="molecule type" value="Genomic_DNA"/>
</dbReference>
<dbReference type="RefSeq" id="WP_020073260.1">
    <property type="nucleotide sequence ID" value="NZ_SVNY01000002.1"/>
</dbReference>
<comment type="subcellular location">
    <subcellularLocation>
        <location evidence="1">Bacterial flagellum</location>
    </subcellularLocation>
    <subcellularLocation>
        <location evidence="2">Secreted</location>
    </subcellularLocation>
</comment>
<dbReference type="Pfam" id="PF22638">
    <property type="entry name" value="FlgK_D1"/>
    <property type="match status" value="1"/>
</dbReference>
<evidence type="ECO:0000313" key="8">
    <source>
        <dbReference type="EMBL" id="MBE6832629.1"/>
    </source>
</evidence>
<evidence type="ECO:0000313" key="9">
    <source>
        <dbReference type="Proteomes" id="UP000754750"/>
    </source>
</evidence>
<evidence type="ECO:0000256" key="3">
    <source>
        <dbReference type="ARBA" id="ARBA00009677"/>
    </source>
</evidence>
<evidence type="ECO:0000256" key="4">
    <source>
        <dbReference type="ARBA" id="ARBA00016244"/>
    </source>
</evidence>
<evidence type="ECO:0000256" key="1">
    <source>
        <dbReference type="ARBA" id="ARBA00004365"/>
    </source>
</evidence>
<evidence type="ECO:0000259" key="7">
    <source>
        <dbReference type="Pfam" id="PF22638"/>
    </source>
</evidence>
<protein>
    <recommendedName>
        <fullName evidence="4">Flagellar hook-associated protein 1</fullName>
    </recommendedName>
</protein>
<comment type="caution">
    <text evidence="8">The sequence shown here is derived from an EMBL/GenBank/DDBJ whole genome shotgun (WGS) entry which is preliminary data.</text>
</comment>
<dbReference type="PANTHER" id="PTHR30033">
    <property type="entry name" value="FLAGELLAR HOOK-ASSOCIATED PROTEIN 1"/>
    <property type="match status" value="1"/>
</dbReference>
<sequence length="584" mass="62928">MASSFSSYFVARSGIQNAQYNLRITGQNMANVNTNGTSTVYTRQRLDSYAVGSSGNNMRYANTSDLAIGGGVDAKGVSQLRDPYLDVRYRLESGKVSKSGAEVNTLSSVEDLFDEIRKNGINSQITDLIKQLNTLAGSPADTNLETIVKNSALLLTQAFHNAAEQLSSVRKQETDSFMTTGIDQANSLLKNIAQLNREIKSCDISQVPALELRDQRNMLLDQLSQEFNIRISSSSVSIGAGRTVEELQVSLVNGNNTIPLIDNDQYVQFEAAQNQDQIAYTADGADGNPHVYKTKELNVSVYMRGLDGQMVKNTDGSDHVFNDDLTTGVFGGYLSMLNDNGEFDAHAGGTVTALDGETVTADALPTTARGIGYYEKVMDRLAQDLAKTLNDVNAVSTTVTDPDDPTKTKTVTVEKPLFSSSDGAGTPITAANISISDEWNTATGNYITATKEETLDGVDNSKSGKNILYMVLQFSKEKTFTTDASNTTANGGVSLFTTSLSSYVSKVSTTLGLDIKTATNANETYSANLNNIDTQRASISSVDLNEEGINLVMFNQALTASSRFMTTMDEAMDTIINKMGVVGR</sequence>
<dbReference type="PANTHER" id="PTHR30033:SF2">
    <property type="entry name" value="FLAGELLAR HOOK PROTEIN"/>
    <property type="match status" value="1"/>
</dbReference>